<evidence type="ECO:0000313" key="2">
    <source>
        <dbReference type="Proteomes" id="UP000008141"/>
    </source>
</evidence>
<proteinExistence type="predicted"/>
<dbReference type="GeneID" id="17351411"/>
<dbReference type="InterPro" id="IPR036866">
    <property type="entry name" value="RibonucZ/Hydroxyglut_hydro"/>
</dbReference>
<dbReference type="Gene3D" id="3.60.15.10">
    <property type="entry name" value="Ribonuclease Z/Hydroxyacylglutathione hydrolase-like"/>
    <property type="match status" value="1"/>
</dbReference>
<dbReference type="Pfam" id="PF13483">
    <property type="entry name" value="Lactamase_B_3"/>
    <property type="match status" value="1"/>
</dbReference>
<dbReference type="InParanoid" id="E1ZQ78"/>
<organism evidence="2">
    <name type="scientific">Chlorella variabilis</name>
    <name type="common">Green alga</name>
    <dbReference type="NCBI Taxonomy" id="554065"/>
    <lineage>
        <taxon>Eukaryota</taxon>
        <taxon>Viridiplantae</taxon>
        <taxon>Chlorophyta</taxon>
        <taxon>core chlorophytes</taxon>
        <taxon>Trebouxiophyceae</taxon>
        <taxon>Chlorellales</taxon>
        <taxon>Chlorellaceae</taxon>
        <taxon>Chlorella clade</taxon>
        <taxon>Chlorella</taxon>
    </lineage>
</organism>
<evidence type="ECO:0000313" key="1">
    <source>
        <dbReference type="EMBL" id="EFN51973.1"/>
    </source>
</evidence>
<dbReference type="SUPFAM" id="SSF56281">
    <property type="entry name" value="Metallo-hydrolase/oxidoreductase"/>
    <property type="match status" value="1"/>
</dbReference>
<dbReference type="AlphaFoldDB" id="E1ZQ78"/>
<dbReference type="RefSeq" id="XP_005844075.1">
    <property type="nucleotide sequence ID" value="XM_005844013.1"/>
</dbReference>
<protein>
    <recommendedName>
        <fullName evidence="3">Metallo-beta-lactamase domain-containing protein</fullName>
    </recommendedName>
</protein>
<dbReference type="EMBL" id="GL433859">
    <property type="protein sequence ID" value="EFN51973.1"/>
    <property type="molecule type" value="Genomic_DNA"/>
</dbReference>
<dbReference type="OMA" id="YYEPHGY"/>
<evidence type="ECO:0008006" key="3">
    <source>
        <dbReference type="Google" id="ProtNLM"/>
    </source>
</evidence>
<dbReference type="PANTHER" id="PTHR36142:SF2">
    <property type="entry name" value="METALLO-HYDROLASE_OXIDOREDUCTASE SUPERFAMILY PROTEIN"/>
    <property type="match status" value="1"/>
</dbReference>
<sequence length="353" mass="36700">MVLTLEPFSSATSVRAGNRSGFNISSLQAPRRRAQQLHRVVQKCKAAAEASVQAGQAAAKPTAAAAAAAATVPAPAAPAPSSSAAALTYTSYEGNSFYVQFKSGINVLVDPWLVGKLTFGGLEFVYAGSKRVARPEAVDLEALAAATDVLVLTQGIDDHAHRPTLQRLPKTVPVVASASGAAVARSLGFRTVYTLGTDQSLTLGGLTLQGTAGALVGPPWSQRELGVVLRDDAEGGASLYYEPHADYLPESVRRAVAKGGPVDVVVSPPCSQSLLGYPLVKGATDSLDLLRLLRPKVFVPLMNAEIDQAGPLAELLVEEGSVEELQRQLAAQPDLAAVRVALPTPAQPMAVVL</sequence>
<dbReference type="KEGG" id="cvr:CHLNCDRAFT_139469"/>
<reference evidence="1 2" key="1">
    <citation type="journal article" date="2010" name="Plant Cell">
        <title>The Chlorella variabilis NC64A genome reveals adaptation to photosymbiosis, coevolution with viruses, and cryptic sex.</title>
        <authorList>
            <person name="Blanc G."/>
            <person name="Duncan G."/>
            <person name="Agarkova I."/>
            <person name="Borodovsky M."/>
            <person name="Gurnon J."/>
            <person name="Kuo A."/>
            <person name="Lindquist E."/>
            <person name="Lucas S."/>
            <person name="Pangilinan J."/>
            <person name="Polle J."/>
            <person name="Salamov A."/>
            <person name="Terry A."/>
            <person name="Yamada T."/>
            <person name="Dunigan D.D."/>
            <person name="Grigoriev I.V."/>
            <person name="Claverie J.M."/>
            <person name="Van Etten J.L."/>
        </authorList>
    </citation>
    <scope>NUCLEOTIDE SEQUENCE [LARGE SCALE GENOMIC DNA]</scope>
    <source>
        <strain evidence="1 2">NC64A</strain>
    </source>
</reference>
<dbReference type="eggNOG" id="ENOG502QQUU">
    <property type="taxonomic scope" value="Eukaryota"/>
</dbReference>
<keyword evidence="2" id="KW-1185">Reference proteome</keyword>
<gene>
    <name evidence="1" type="ORF">CHLNCDRAFT_139469</name>
</gene>
<dbReference type="Proteomes" id="UP000008141">
    <property type="component" value="Unassembled WGS sequence"/>
</dbReference>
<dbReference type="OrthoDB" id="332863at2759"/>
<dbReference type="FunCoup" id="E1ZQ78">
    <property type="interactions" value="352"/>
</dbReference>
<name>E1ZQ78_CHLVA</name>
<accession>E1ZQ78</accession>
<dbReference type="PANTHER" id="PTHR36142">
    <property type="entry name" value="METALLO-HYDROLASE/OXIDOREDUCTASE SUPERFAMILY PROTEIN"/>
    <property type="match status" value="1"/>
</dbReference>